<proteinExistence type="predicted"/>
<evidence type="ECO:0000313" key="1">
    <source>
        <dbReference type="EMBL" id="OWY90083.1"/>
    </source>
</evidence>
<reference evidence="2" key="1">
    <citation type="submission" date="2017-03" db="EMBL/GenBank/DDBJ databases">
        <title>Phytopthora megakarya and P. palmivora, two closely related causual agents of cacao black pod achieved similar genome size and gene model numbers by different mechanisms.</title>
        <authorList>
            <person name="Ali S."/>
            <person name="Shao J."/>
            <person name="Larry D.J."/>
            <person name="Kronmiller B."/>
            <person name="Shen D."/>
            <person name="Strem M.D."/>
            <person name="Melnick R.L."/>
            <person name="Guiltinan M.J."/>
            <person name="Tyler B.M."/>
            <person name="Meinhardt L.W."/>
            <person name="Bailey B.A."/>
        </authorList>
    </citation>
    <scope>NUCLEOTIDE SEQUENCE [LARGE SCALE GENOMIC DNA]</scope>
    <source>
        <strain evidence="2">zdho120</strain>
    </source>
</reference>
<sequence length="147" mass="16383">MDSLLLRGNLIGHLAAKHDDYQAVYDTATTSQSLGTFGFVSETTSSRFQWMRWIVARNLPVSEVDNELTGAMSCYKPISSKTLKKLMECVTIKVGNALENELGDMFGLIFDRWSHASLHYVDIVAVYECNGQRRQSLLGVSPLDEGC</sequence>
<dbReference type="EMBL" id="NBNE01023957">
    <property type="protein sequence ID" value="OWY90083.1"/>
    <property type="molecule type" value="Genomic_DNA"/>
</dbReference>
<comment type="caution">
    <text evidence="1">The sequence shown here is derived from an EMBL/GenBank/DDBJ whole genome shotgun (WGS) entry which is preliminary data.</text>
</comment>
<dbReference type="Proteomes" id="UP000198211">
    <property type="component" value="Unassembled WGS sequence"/>
</dbReference>
<dbReference type="AlphaFoldDB" id="A0A225UAQ0"/>
<dbReference type="PANTHER" id="PTHR40866">
    <property type="entry name" value="BED-TYPE DOMAIN-CONTAINING PROTEIN"/>
    <property type="match status" value="1"/>
</dbReference>
<gene>
    <name evidence="1" type="ORF">PHMEG_00041951</name>
</gene>
<name>A0A225UAQ0_9STRA</name>
<keyword evidence="2" id="KW-1185">Reference proteome</keyword>
<organism evidence="1 2">
    <name type="scientific">Phytophthora megakarya</name>
    <dbReference type="NCBI Taxonomy" id="4795"/>
    <lineage>
        <taxon>Eukaryota</taxon>
        <taxon>Sar</taxon>
        <taxon>Stramenopiles</taxon>
        <taxon>Oomycota</taxon>
        <taxon>Peronosporomycetes</taxon>
        <taxon>Peronosporales</taxon>
        <taxon>Peronosporaceae</taxon>
        <taxon>Phytophthora</taxon>
    </lineage>
</organism>
<evidence type="ECO:0000313" key="2">
    <source>
        <dbReference type="Proteomes" id="UP000198211"/>
    </source>
</evidence>
<protein>
    <submittedName>
        <fullName evidence="1">Uncharacterized protein</fullName>
    </submittedName>
</protein>
<dbReference type="OrthoDB" id="110870at2759"/>
<dbReference type="PANTHER" id="PTHR40866:SF1">
    <property type="entry name" value="BED-TYPE DOMAIN-CONTAINING PROTEIN"/>
    <property type="match status" value="1"/>
</dbReference>
<accession>A0A225UAQ0</accession>